<dbReference type="InterPro" id="IPR038063">
    <property type="entry name" value="Transpep_catalytic_dom"/>
</dbReference>
<keyword evidence="7 9" id="KW-0573">Peptidoglycan synthesis</keyword>
<dbReference type="Pfam" id="PF03734">
    <property type="entry name" value="YkuD"/>
    <property type="match status" value="1"/>
</dbReference>
<dbReference type="GO" id="GO:0005576">
    <property type="term" value="C:extracellular region"/>
    <property type="evidence" value="ECO:0007669"/>
    <property type="project" value="TreeGrafter"/>
</dbReference>
<keyword evidence="5" id="KW-0378">Hydrolase</keyword>
<dbReference type="InterPro" id="IPR006311">
    <property type="entry name" value="TAT_signal"/>
</dbReference>
<reference evidence="12" key="1">
    <citation type="submission" date="2016-10" db="EMBL/GenBank/DDBJ databases">
        <authorList>
            <person name="Varghese N."/>
            <person name="Submissions S."/>
        </authorList>
    </citation>
    <scope>NUCLEOTIDE SEQUENCE [LARGE SCALE GENOMIC DNA]</scope>
    <source>
        <strain evidence="12">CGMCC 1.10789</strain>
    </source>
</reference>
<feature type="active site" description="Proton donor/acceptor" evidence="9">
    <location>
        <position position="147"/>
    </location>
</feature>
<evidence type="ECO:0000256" key="1">
    <source>
        <dbReference type="ARBA" id="ARBA00004752"/>
    </source>
</evidence>
<dbReference type="PANTHER" id="PTHR30582:SF24">
    <property type="entry name" value="L,D-TRANSPEPTIDASE ERFK_SRFK-RELATED"/>
    <property type="match status" value="1"/>
</dbReference>
<evidence type="ECO:0000256" key="2">
    <source>
        <dbReference type="ARBA" id="ARBA00005992"/>
    </source>
</evidence>
<evidence type="ECO:0000256" key="6">
    <source>
        <dbReference type="ARBA" id="ARBA00022960"/>
    </source>
</evidence>
<dbReference type="GO" id="GO:0016757">
    <property type="term" value="F:glycosyltransferase activity"/>
    <property type="evidence" value="ECO:0007669"/>
    <property type="project" value="UniProtKB-KW"/>
</dbReference>
<dbReference type="PANTHER" id="PTHR30582">
    <property type="entry name" value="L,D-TRANSPEPTIDASE"/>
    <property type="match status" value="1"/>
</dbReference>
<dbReference type="InterPro" id="IPR050979">
    <property type="entry name" value="LD-transpeptidase"/>
</dbReference>
<dbReference type="STRING" id="990712.SAMN05216257_102474"/>
<dbReference type="GO" id="GO:0071972">
    <property type="term" value="F:peptidoglycan L,D-transpeptidase activity"/>
    <property type="evidence" value="ECO:0007669"/>
    <property type="project" value="TreeGrafter"/>
</dbReference>
<name>A0A1G9BAQ9_9RHOB</name>
<proteinExistence type="inferred from homology"/>
<comment type="pathway">
    <text evidence="1 9">Cell wall biogenesis; peptidoglycan biosynthesis.</text>
</comment>
<dbReference type="OrthoDB" id="9795305at2"/>
<keyword evidence="3" id="KW-0328">Glycosyltransferase</keyword>
<dbReference type="Gene3D" id="2.40.440.10">
    <property type="entry name" value="L,D-transpeptidase catalytic domain-like"/>
    <property type="match status" value="1"/>
</dbReference>
<dbReference type="SUPFAM" id="SSF141523">
    <property type="entry name" value="L,D-transpeptidase catalytic domain-like"/>
    <property type="match status" value="1"/>
</dbReference>
<evidence type="ECO:0000313" key="11">
    <source>
        <dbReference type="EMBL" id="SDK36597.1"/>
    </source>
</evidence>
<keyword evidence="6 9" id="KW-0133">Cell shape</keyword>
<comment type="similarity">
    <text evidence="2">Belongs to the YkuD family.</text>
</comment>
<dbReference type="Proteomes" id="UP000199328">
    <property type="component" value="Unassembled WGS sequence"/>
</dbReference>
<sequence>MQSRRGVLALAGGAGLSCLGAPALAHSRRDFELDERFLPQDVPVRGKIAPGTIVISPRQRFLFLVTAPGRARRYGVGIGRAGLGIRGELEIARKARWPSWKPTASMIRRDPRYARWKNGMPGGPGNPLGSRALYLYRDGRDTYYRIHGTTEPWTIGQSVSNGCFRMINAHVEELYEMVPVGTKVIVL</sequence>
<feature type="domain" description="L,D-TPase catalytic" evidence="10">
    <location>
        <begin position="51"/>
        <end position="187"/>
    </location>
</feature>
<evidence type="ECO:0000256" key="7">
    <source>
        <dbReference type="ARBA" id="ARBA00022984"/>
    </source>
</evidence>
<evidence type="ECO:0000256" key="3">
    <source>
        <dbReference type="ARBA" id="ARBA00022676"/>
    </source>
</evidence>
<dbReference type="UniPathway" id="UPA00219"/>
<dbReference type="InterPro" id="IPR005490">
    <property type="entry name" value="LD_TPept_cat_dom"/>
</dbReference>
<dbReference type="PROSITE" id="PS51318">
    <property type="entry name" value="TAT"/>
    <property type="match status" value="1"/>
</dbReference>
<dbReference type="GO" id="GO:0018104">
    <property type="term" value="P:peptidoglycan-protein cross-linking"/>
    <property type="evidence" value="ECO:0007669"/>
    <property type="project" value="TreeGrafter"/>
</dbReference>
<dbReference type="PROSITE" id="PS52029">
    <property type="entry name" value="LD_TPASE"/>
    <property type="match status" value="1"/>
</dbReference>
<evidence type="ECO:0000256" key="4">
    <source>
        <dbReference type="ARBA" id="ARBA00022679"/>
    </source>
</evidence>
<feature type="active site" description="Nucleophile" evidence="9">
    <location>
        <position position="163"/>
    </location>
</feature>
<gene>
    <name evidence="11" type="ORF">SAMN05216257_102474</name>
</gene>
<accession>A0A1G9BAQ9</accession>
<dbReference type="AlphaFoldDB" id="A0A1G9BAQ9"/>
<keyword evidence="4" id="KW-0808">Transferase</keyword>
<keyword evidence="12" id="KW-1185">Reference proteome</keyword>
<evidence type="ECO:0000313" key="12">
    <source>
        <dbReference type="Proteomes" id="UP000199328"/>
    </source>
</evidence>
<dbReference type="GO" id="GO:0008360">
    <property type="term" value="P:regulation of cell shape"/>
    <property type="evidence" value="ECO:0007669"/>
    <property type="project" value="UniProtKB-UniRule"/>
</dbReference>
<evidence type="ECO:0000256" key="5">
    <source>
        <dbReference type="ARBA" id="ARBA00022801"/>
    </source>
</evidence>
<protein>
    <submittedName>
        <fullName evidence="11">L,D-transpeptidase catalytic domain</fullName>
    </submittedName>
</protein>
<dbReference type="CDD" id="cd16913">
    <property type="entry name" value="YkuD_like"/>
    <property type="match status" value="1"/>
</dbReference>
<evidence type="ECO:0000259" key="10">
    <source>
        <dbReference type="PROSITE" id="PS52029"/>
    </source>
</evidence>
<evidence type="ECO:0000256" key="8">
    <source>
        <dbReference type="ARBA" id="ARBA00023316"/>
    </source>
</evidence>
<dbReference type="GO" id="GO:0071555">
    <property type="term" value="P:cell wall organization"/>
    <property type="evidence" value="ECO:0007669"/>
    <property type="project" value="UniProtKB-UniRule"/>
</dbReference>
<dbReference type="EMBL" id="FNFV01000002">
    <property type="protein sequence ID" value="SDK36597.1"/>
    <property type="molecule type" value="Genomic_DNA"/>
</dbReference>
<evidence type="ECO:0000256" key="9">
    <source>
        <dbReference type="PROSITE-ProRule" id="PRU01373"/>
    </source>
</evidence>
<keyword evidence="8 9" id="KW-0961">Cell wall biogenesis/degradation</keyword>
<dbReference type="RefSeq" id="WP_092499200.1">
    <property type="nucleotide sequence ID" value="NZ_FNFV01000002.1"/>
</dbReference>
<dbReference type="PROSITE" id="PS51257">
    <property type="entry name" value="PROKAR_LIPOPROTEIN"/>
    <property type="match status" value="1"/>
</dbReference>
<organism evidence="11 12">
    <name type="scientific">Meinhardsimonia xiamenensis</name>
    <dbReference type="NCBI Taxonomy" id="990712"/>
    <lineage>
        <taxon>Bacteria</taxon>
        <taxon>Pseudomonadati</taxon>
        <taxon>Pseudomonadota</taxon>
        <taxon>Alphaproteobacteria</taxon>
        <taxon>Rhodobacterales</taxon>
        <taxon>Paracoccaceae</taxon>
        <taxon>Meinhardsimonia</taxon>
    </lineage>
</organism>
<dbReference type="FunFam" id="2.40.440.10:FF:000002">
    <property type="entry name" value="L,D-transpeptidase ErfK/SrfK"/>
    <property type="match status" value="1"/>
</dbReference>